<sequence length="182" mass="19279">MMRRMLTLACLALTTAALAGGAGGPVAPRPVAPFGTPAAPRTLPATSLVKPAQTWVMNGVTAEGEQVSDTYKLDAAPPKWDDGWDFEAEDMGMVSYDPANKNVFIGNITQHVVEEKPLHICLAVIEGQQVRGLLFAGETEEINAELNKLAKGAPEGALSYAQLVQVVKKTGVNAGTCTFTRK</sequence>
<feature type="chain" id="PRO_5046145850" evidence="1">
    <location>
        <begin position="20"/>
        <end position="182"/>
    </location>
</feature>
<accession>A0ABP9VCZ8</accession>
<organism evidence="2 3">
    <name type="scientific">Deinococcus xinjiangensis</name>
    <dbReference type="NCBI Taxonomy" id="457454"/>
    <lineage>
        <taxon>Bacteria</taxon>
        <taxon>Thermotogati</taxon>
        <taxon>Deinococcota</taxon>
        <taxon>Deinococci</taxon>
        <taxon>Deinococcales</taxon>
        <taxon>Deinococcaceae</taxon>
        <taxon>Deinococcus</taxon>
    </lineage>
</organism>
<proteinExistence type="predicted"/>
<keyword evidence="1" id="KW-0732">Signal</keyword>
<dbReference type="EMBL" id="BAABRN010000037">
    <property type="protein sequence ID" value="GAA5503102.1"/>
    <property type="molecule type" value="Genomic_DNA"/>
</dbReference>
<protein>
    <submittedName>
        <fullName evidence="2">Uncharacterized protein</fullName>
    </submittedName>
</protein>
<evidence type="ECO:0000256" key="1">
    <source>
        <dbReference type="SAM" id="SignalP"/>
    </source>
</evidence>
<comment type="caution">
    <text evidence="2">The sequence shown here is derived from an EMBL/GenBank/DDBJ whole genome shotgun (WGS) entry which is preliminary data.</text>
</comment>
<reference evidence="2 3" key="1">
    <citation type="submission" date="2024-02" db="EMBL/GenBank/DDBJ databases">
        <title>Deinococcus xinjiangensis NBRC 107630.</title>
        <authorList>
            <person name="Ichikawa N."/>
            <person name="Katano-Makiyama Y."/>
            <person name="Hidaka K."/>
        </authorList>
    </citation>
    <scope>NUCLEOTIDE SEQUENCE [LARGE SCALE GENOMIC DNA]</scope>
    <source>
        <strain evidence="2 3">NBRC 107630</strain>
    </source>
</reference>
<name>A0ABP9VCZ8_9DEIO</name>
<keyword evidence="3" id="KW-1185">Reference proteome</keyword>
<evidence type="ECO:0000313" key="2">
    <source>
        <dbReference type="EMBL" id="GAA5503102.1"/>
    </source>
</evidence>
<dbReference type="RefSeq" id="WP_353543072.1">
    <property type="nucleotide sequence ID" value="NZ_BAABRN010000037.1"/>
</dbReference>
<feature type="signal peptide" evidence="1">
    <location>
        <begin position="1"/>
        <end position="19"/>
    </location>
</feature>
<dbReference type="Proteomes" id="UP001458946">
    <property type="component" value="Unassembled WGS sequence"/>
</dbReference>
<gene>
    <name evidence="2" type="ORF">Dxin01_02851</name>
</gene>
<evidence type="ECO:0000313" key="3">
    <source>
        <dbReference type="Proteomes" id="UP001458946"/>
    </source>
</evidence>